<reference evidence="2 3" key="1">
    <citation type="submission" date="2023-02" db="EMBL/GenBank/DDBJ databases">
        <title>Gemone sequence of Telluria chitinolytica ACM 3522T.</title>
        <authorList>
            <person name="Frediansyah A."/>
            <person name="Miess H."/>
            <person name="Gross H."/>
        </authorList>
    </citation>
    <scope>NUCLEOTIDE SEQUENCE [LARGE SCALE GENOMIC DNA]</scope>
    <source>
        <strain evidence="2 3">ACM 3522</strain>
    </source>
</reference>
<evidence type="ECO:0000256" key="1">
    <source>
        <dbReference type="SAM" id="MobiDB-lite"/>
    </source>
</evidence>
<feature type="region of interest" description="Disordered" evidence="1">
    <location>
        <begin position="36"/>
        <end position="74"/>
    </location>
</feature>
<sequence length="74" mass="8033">MVPAYGKLRAARFMGARGVPACLLVLLLRLGERRRQPGAARAWSTLPWTAPRERTRAQEHPASQPRGLTAASAG</sequence>
<gene>
    <name evidence="2" type="ORF">PX653_09235</name>
</gene>
<proteinExistence type="predicted"/>
<evidence type="ECO:0000313" key="2">
    <source>
        <dbReference type="EMBL" id="WEF34925.1"/>
    </source>
</evidence>
<name>A0ABY8BG93_9BURK</name>
<evidence type="ECO:0000313" key="3">
    <source>
        <dbReference type="Proteomes" id="UP001216510"/>
    </source>
</evidence>
<dbReference type="EMBL" id="CP119083">
    <property type="protein sequence ID" value="WEF34925.1"/>
    <property type="molecule type" value="Genomic_DNA"/>
</dbReference>
<dbReference type="Proteomes" id="UP001216510">
    <property type="component" value="Chromosome"/>
</dbReference>
<protein>
    <submittedName>
        <fullName evidence="2">Uncharacterized protein</fullName>
    </submittedName>
</protein>
<keyword evidence="3" id="KW-1185">Reference proteome</keyword>
<dbReference type="RefSeq" id="WP_277417596.1">
    <property type="nucleotide sequence ID" value="NZ_CP119083.1"/>
</dbReference>
<organism evidence="2 3">
    <name type="scientific">Pseudoduganella chitinolytica</name>
    <dbReference type="NCBI Taxonomy" id="34070"/>
    <lineage>
        <taxon>Bacteria</taxon>
        <taxon>Pseudomonadati</taxon>
        <taxon>Pseudomonadota</taxon>
        <taxon>Betaproteobacteria</taxon>
        <taxon>Burkholderiales</taxon>
        <taxon>Oxalobacteraceae</taxon>
        <taxon>Telluria group</taxon>
        <taxon>Pseudoduganella</taxon>
    </lineage>
</organism>
<accession>A0ABY8BG93</accession>